<sequence length="124" mass="13851">MQRRECCVERKDKRSQSVSLEDPFISNNCWDKLVRGLLRPCAMWSLWNAWDSGRDAWDNAKSGAEHRQRLVEGWVGYGAGVNVKVTVQCVGHLRTPAECHPLALAASLLARGVGFFCTTFVAAE</sequence>
<proteinExistence type="predicted"/>
<dbReference type="AlphaFoldDB" id="A0A7S4D1Z1"/>
<organism evidence="1">
    <name type="scientific">Eutreptiella gymnastica</name>
    <dbReference type="NCBI Taxonomy" id="73025"/>
    <lineage>
        <taxon>Eukaryota</taxon>
        <taxon>Discoba</taxon>
        <taxon>Euglenozoa</taxon>
        <taxon>Euglenida</taxon>
        <taxon>Spirocuta</taxon>
        <taxon>Euglenophyceae</taxon>
        <taxon>Eutreptiales</taxon>
        <taxon>Eutreptiaceae</taxon>
        <taxon>Eutreptiella</taxon>
    </lineage>
</organism>
<dbReference type="EMBL" id="HBJA01070453">
    <property type="protein sequence ID" value="CAE0813598.1"/>
    <property type="molecule type" value="Transcribed_RNA"/>
</dbReference>
<evidence type="ECO:0000313" key="1">
    <source>
        <dbReference type="EMBL" id="CAE0813598.1"/>
    </source>
</evidence>
<accession>A0A7S4D1Z1</accession>
<name>A0A7S4D1Z1_9EUGL</name>
<gene>
    <name evidence="1" type="ORF">EGYM00163_LOCUS24749</name>
</gene>
<protein>
    <submittedName>
        <fullName evidence="1">Uncharacterized protein</fullName>
    </submittedName>
</protein>
<reference evidence="1" key="1">
    <citation type="submission" date="2021-01" db="EMBL/GenBank/DDBJ databases">
        <authorList>
            <person name="Corre E."/>
            <person name="Pelletier E."/>
            <person name="Niang G."/>
            <person name="Scheremetjew M."/>
            <person name="Finn R."/>
            <person name="Kale V."/>
            <person name="Holt S."/>
            <person name="Cochrane G."/>
            <person name="Meng A."/>
            <person name="Brown T."/>
            <person name="Cohen L."/>
        </authorList>
    </citation>
    <scope>NUCLEOTIDE SEQUENCE</scope>
    <source>
        <strain evidence="1">CCMP1594</strain>
    </source>
</reference>